<sequence>MLPATHTSPSRLLSVVLGFSQILLWGGSFFLMAIIGEPIVRDTGWPHEWVYGALSLALLVSGLMAPAIGRRVGKAEGEQIMRYSGIVIAAGLAIAALAPHILVFFLGWIIIGAGMAMGLYDALFAALGKRYGASAGKAFTYITLISGFCTTIIWPVLTLLLGQFGWRGTLLIYAAALLVIILPVYRWAFPRGASQPSAVAGGRLKSTPPAPAKASKVYYLVMVNFTIGAVMMTAVSVHLIDILLDNNITLAAAVGLGALLGPSQVGVRLLDLVFPKKSPVIGIAISCAGVLAGVALLLGSPVIAAAGIILYGLGNGMRTILRGTLPLHLFGPEGYAGTMGKLARPQLIAQAATPFAGGLMIQGLGVPAFLWVLVTLATANIFISLMIRKATVVRALATEPAAIRHAS</sequence>
<feature type="transmembrane region" description="Helical" evidence="4">
    <location>
        <begin position="250"/>
        <end position="270"/>
    </location>
</feature>
<dbReference type="EMBL" id="CP149822">
    <property type="protein sequence ID" value="WZN42401.1"/>
    <property type="molecule type" value="Genomic_DNA"/>
</dbReference>
<organism evidence="5 6">
    <name type="scientific">Chitinophaga pollutisoli</name>
    <dbReference type="NCBI Taxonomy" id="3133966"/>
    <lineage>
        <taxon>Bacteria</taxon>
        <taxon>Pseudomonadati</taxon>
        <taxon>Bacteroidota</taxon>
        <taxon>Chitinophagia</taxon>
        <taxon>Chitinophagales</taxon>
        <taxon>Chitinophagaceae</taxon>
        <taxon>Chitinophaga</taxon>
    </lineage>
</organism>
<dbReference type="Proteomes" id="UP001485459">
    <property type="component" value="Chromosome"/>
</dbReference>
<feature type="transmembrane region" description="Helical" evidence="4">
    <location>
        <begin position="217"/>
        <end position="244"/>
    </location>
</feature>
<keyword evidence="3 4" id="KW-0472">Membrane</keyword>
<accession>A0ABZ2YU17</accession>
<keyword evidence="2 4" id="KW-1133">Transmembrane helix</keyword>
<keyword evidence="6" id="KW-1185">Reference proteome</keyword>
<evidence type="ECO:0000256" key="1">
    <source>
        <dbReference type="ARBA" id="ARBA00022692"/>
    </source>
</evidence>
<dbReference type="SUPFAM" id="SSF103473">
    <property type="entry name" value="MFS general substrate transporter"/>
    <property type="match status" value="1"/>
</dbReference>
<dbReference type="RefSeq" id="WP_341837235.1">
    <property type="nucleotide sequence ID" value="NZ_CP149822.1"/>
</dbReference>
<evidence type="ECO:0000256" key="3">
    <source>
        <dbReference type="ARBA" id="ARBA00023136"/>
    </source>
</evidence>
<dbReference type="Gene3D" id="1.20.1250.20">
    <property type="entry name" value="MFS general substrate transporter like domains"/>
    <property type="match status" value="1"/>
</dbReference>
<name>A0ABZ2YU17_9BACT</name>
<feature type="transmembrane region" description="Helical" evidence="4">
    <location>
        <begin position="368"/>
        <end position="387"/>
    </location>
</feature>
<feature type="transmembrane region" description="Helical" evidence="4">
    <location>
        <begin position="282"/>
        <end position="313"/>
    </location>
</feature>
<evidence type="ECO:0000256" key="2">
    <source>
        <dbReference type="ARBA" id="ARBA00022989"/>
    </source>
</evidence>
<feature type="transmembrane region" description="Helical" evidence="4">
    <location>
        <begin position="139"/>
        <end position="164"/>
    </location>
</feature>
<evidence type="ECO:0000313" key="6">
    <source>
        <dbReference type="Proteomes" id="UP001485459"/>
    </source>
</evidence>
<dbReference type="InterPro" id="IPR011701">
    <property type="entry name" value="MFS"/>
</dbReference>
<dbReference type="InterPro" id="IPR050327">
    <property type="entry name" value="Proton-linked_MCT"/>
</dbReference>
<evidence type="ECO:0000256" key="4">
    <source>
        <dbReference type="SAM" id="Phobius"/>
    </source>
</evidence>
<dbReference type="Pfam" id="PF07690">
    <property type="entry name" value="MFS_1"/>
    <property type="match status" value="1"/>
</dbReference>
<proteinExistence type="predicted"/>
<feature type="transmembrane region" description="Helical" evidence="4">
    <location>
        <begin position="12"/>
        <end position="36"/>
    </location>
</feature>
<dbReference type="InterPro" id="IPR036259">
    <property type="entry name" value="MFS_trans_sf"/>
</dbReference>
<feature type="transmembrane region" description="Helical" evidence="4">
    <location>
        <begin position="170"/>
        <end position="188"/>
    </location>
</feature>
<dbReference type="PANTHER" id="PTHR11360:SF308">
    <property type="entry name" value="BLL3089 PROTEIN"/>
    <property type="match status" value="1"/>
</dbReference>
<keyword evidence="1 4" id="KW-0812">Transmembrane</keyword>
<feature type="transmembrane region" description="Helical" evidence="4">
    <location>
        <begin position="48"/>
        <end position="68"/>
    </location>
</feature>
<evidence type="ECO:0000313" key="5">
    <source>
        <dbReference type="EMBL" id="WZN42401.1"/>
    </source>
</evidence>
<reference evidence="6" key="1">
    <citation type="submission" date="2024-03" db="EMBL/GenBank/DDBJ databases">
        <title>Chitinophaga horti sp. nov., isolated from garden soil.</title>
        <authorList>
            <person name="Lee D.S."/>
            <person name="Han D.M."/>
            <person name="Baek J.H."/>
            <person name="Choi D.G."/>
            <person name="Jeon J.H."/>
            <person name="Jeon C.O."/>
        </authorList>
    </citation>
    <scope>NUCLEOTIDE SEQUENCE [LARGE SCALE GENOMIC DNA]</scope>
    <source>
        <strain evidence="6">GPA1</strain>
    </source>
</reference>
<feature type="transmembrane region" description="Helical" evidence="4">
    <location>
        <begin position="80"/>
        <end position="98"/>
    </location>
</feature>
<dbReference type="PANTHER" id="PTHR11360">
    <property type="entry name" value="MONOCARBOXYLATE TRANSPORTER"/>
    <property type="match status" value="1"/>
</dbReference>
<gene>
    <name evidence="5" type="ORF">WJU16_05060</name>
</gene>
<protein>
    <submittedName>
        <fullName evidence="5">MFS transporter</fullName>
    </submittedName>
</protein>